<proteinExistence type="predicted"/>
<keyword evidence="6" id="KW-1185">Reference proteome</keyword>
<evidence type="ECO:0000256" key="3">
    <source>
        <dbReference type="ARBA" id="ARBA00023163"/>
    </source>
</evidence>
<organism evidence="5 6">
    <name type="scientific">Paramagnetospirillum kuznetsovii</name>
    <dbReference type="NCBI Taxonomy" id="2053833"/>
    <lineage>
        <taxon>Bacteria</taxon>
        <taxon>Pseudomonadati</taxon>
        <taxon>Pseudomonadota</taxon>
        <taxon>Alphaproteobacteria</taxon>
        <taxon>Rhodospirillales</taxon>
        <taxon>Magnetospirillaceae</taxon>
        <taxon>Paramagnetospirillum</taxon>
    </lineage>
</organism>
<dbReference type="PANTHER" id="PTHR30265">
    <property type="entry name" value="RHO-INTERACTING TRANSCRIPTION TERMINATION FACTOR NUSG"/>
    <property type="match status" value="1"/>
</dbReference>
<dbReference type="SMART" id="SM00738">
    <property type="entry name" value="NGN"/>
    <property type="match status" value="1"/>
</dbReference>
<evidence type="ECO:0000313" key="6">
    <source>
        <dbReference type="Proteomes" id="UP000251075"/>
    </source>
</evidence>
<keyword evidence="3" id="KW-0804">Transcription</keyword>
<dbReference type="EMBL" id="PGTO01000001">
    <property type="protein sequence ID" value="RAU23543.1"/>
    <property type="molecule type" value="Genomic_DNA"/>
</dbReference>
<dbReference type="RefSeq" id="WP_112141773.1">
    <property type="nucleotide sequence ID" value="NZ_PGTO01000001.1"/>
</dbReference>
<dbReference type="Proteomes" id="UP000251075">
    <property type="component" value="Unassembled WGS sequence"/>
</dbReference>
<dbReference type="Gene3D" id="3.30.70.940">
    <property type="entry name" value="NusG, N-terminal domain"/>
    <property type="match status" value="1"/>
</dbReference>
<dbReference type="OrthoDB" id="9787731at2"/>
<accession>A0A364P2I8</accession>
<dbReference type="Pfam" id="PF02357">
    <property type="entry name" value="NusG"/>
    <property type="match status" value="1"/>
</dbReference>
<name>A0A364P2I8_9PROT</name>
<feature type="domain" description="NusG-like N-terminal" evidence="4">
    <location>
        <begin position="1"/>
        <end position="100"/>
    </location>
</feature>
<comment type="caution">
    <text evidence="5">The sequence shown here is derived from an EMBL/GenBank/DDBJ whole genome shotgun (WGS) entry which is preliminary data.</text>
</comment>
<dbReference type="CDD" id="cd09892">
    <property type="entry name" value="NGN_SP_RfaH"/>
    <property type="match status" value="1"/>
</dbReference>
<evidence type="ECO:0000256" key="1">
    <source>
        <dbReference type="ARBA" id="ARBA00022814"/>
    </source>
</evidence>
<evidence type="ECO:0000256" key="2">
    <source>
        <dbReference type="ARBA" id="ARBA00023015"/>
    </source>
</evidence>
<dbReference type="GO" id="GO:0005829">
    <property type="term" value="C:cytosol"/>
    <property type="evidence" value="ECO:0007669"/>
    <property type="project" value="TreeGrafter"/>
</dbReference>
<sequence>MTGWFVVHTHARAEEQAAGHLARQGFTPYLPRIGRTIRHAGRISKTTAPLFPRYLFVALDLEAQRWRAVKSTVGIAGLVSLGEWPTPIDDAVIHEIRDREGEDGLIVLTERPRFQAGQPVMVTQGACRSLDGLFVAEAGDERVIVMLSLLGRTLRVTLPAASVVACA</sequence>
<dbReference type="GO" id="GO:0006354">
    <property type="term" value="P:DNA-templated transcription elongation"/>
    <property type="evidence" value="ECO:0007669"/>
    <property type="project" value="InterPro"/>
</dbReference>
<dbReference type="SUPFAM" id="SSF82679">
    <property type="entry name" value="N-utilization substance G protein NusG, N-terminal domain"/>
    <property type="match status" value="1"/>
</dbReference>
<dbReference type="GO" id="GO:0031564">
    <property type="term" value="P:transcription antitermination"/>
    <property type="evidence" value="ECO:0007669"/>
    <property type="project" value="UniProtKB-KW"/>
</dbReference>
<keyword evidence="1" id="KW-0889">Transcription antitermination</keyword>
<dbReference type="PANTHER" id="PTHR30265:SF7">
    <property type="entry name" value="TRANSCRIPTION ANTITERMINATION PROTEIN RFAH"/>
    <property type="match status" value="1"/>
</dbReference>
<dbReference type="InterPro" id="IPR036735">
    <property type="entry name" value="NGN_dom_sf"/>
</dbReference>
<dbReference type="AlphaFoldDB" id="A0A364P2I8"/>
<evidence type="ECO:0000313" key="5">
    <source>
        <dbReference type="EMBL" id="RAU23543.1"/>
    </source>
</evidence>
<gene>
    <name evidence="5" type="ORF">CU669_00085</name>
</gene>
<dbReference type="InterPro" id="IPR006645">
    <property type="entry name" value="NGN-like_dom"/>
</dbReference>
<dbReference type="InterPro" id="IPR043425">
    <property type="entry name" value="NusG-like"/>
</dbReference>
<keyword evidence="2" id="KW-0805">Transcription regulation</keyword>
<evidence type="ECO:0000259" key="4">
    <source>
        <dbReference type="SMART" id="SM00738"/>
    </source>
</evidence>
<protein>
    <submittedName>
        <fullName evidence="5">Transcriptional activator RfaH</fullName>
    </submittedName>
</protein>
<reference evidence="5 6" key="1">
    <citation type="submission" date="2017-11" db="EMBL/GenBank/DDBJ databases">
        <title>Draft genome sequence of magnetotactic bacterium Magnetospirillum kuznetsovii LBB-42.</title>
        <authorList>
            <person name="Grouzdev D.S."/>
            <person name="Rysina M.S."/>
            <person name="Baslerov R.V."/>
            <person name="Koziaeva V."/>
        </authorList>
    </citation>
    <scope>NUCLEOTIDE SEQUENCE [LARGE SCALE GENOMIC DNA]</scope>
    <source>
        <strain evidence="5 6">LBB-42</strain>
    </source>
</reference>